<keyword evidence="5" id="KW-0067">ATP-binding</keyword>
<dbReference type="GO" id="GO:0005524">
    <property type="term" value="F:ATP binding"/>
    <property type="evidence" value="ECO:0007669"/>
    <property type="project" value="UniProtKB-KW"/>
</dbReference>
<dbReference type="PANTHER" id="PTHR36766">
    <property type="entry name" value="PLANT BROAD-SPECTRUM MILDEW RESISTANCE PROTEIN RPW8"/>
    <property type="match status" value="1"/>
</dbReference>
<gene>
    <name evidence="9" type="ORF">RJ641_036725</name>
</gene>
<evidence type="ECO:0000313" key="10">
    <source>
        <dbReference type="Proteomes" id="UP001370490"/>
    </source>
</evidence>
<keyword evidence="10" id="KW-1185">Reference proteome</keyword>
<proteinExistence type="predicted"/>
<dbReference type="InterPro" id="IPR056789">
    <property type="entry name" value="LRR_R13L1-DRL21"/>
</dbReference>
<evidence type="ECO:0000256" key="5">
    <source>
        <dbReference type="ARBA" id="ARBA00022840"/>
    </source>
</evidence>
<evidence type="ECO:0000256" key="3">
    <source>
        <dbReference type="ARBA" id="ARBA00022741"/>
    </source>
</evidence>
<dbReference type="Pfam" id="PF18052">
    <property type="entry name" value="Rx_N"/>
    <property type="match status" value="1"/>
</dbReference>
<sequence>MGEPLLAAYLQTLLDKLDYGPLLNFARQAGFKSELRTWKSKLLQVRRVLRDAEEKQMSDREVKKWLDNLRDLAYNAEDVLDELRHEALQRQNNSSSDSATSSGQVQDLLAQIQEITTRFLDMEEDKSDLGLNERPGVRSSIINNRLTTTPWVDSSKIVGREEDIDAILKLLDISETIKTEENGNQLPYHVLDLKFFRNLRKFVVGELWGLGVPEKVYCLPSGLKVTILDKVKDAEDALVINLMNKKNIEELKFEWHRNLDNTENAESQVQILKLLEPRKMLRNLVIEGYSDVTLPNWIGDSSYSKLVELSLIDCKRCKSLPSLGQLPLLQKLTIKGMLEIETIGAELYEEGSPHGQPFPSLTELRIEKCKKLWTLPYGIMGSNSNLQVLKIGACESLESFGSDVLPSTLKTLSIWDCRKLESISEILVGPTSLHYVYFNKYPNLKSLPECLCTNLTYLCIDRCESIESFPEIPNLAVLEIRYCENLKYLPSNLPKLTSLLYLRIE</sequence>
<dbReference type="Proteomes" id="UP001370490">
    <property type="component" value="Unassembled WGS sequence"/>
</dbReference>
<accession>A0AAN8VPT3</accession>
<evidence type="ECO:0000256" key="1">
    <source>
        <dbReference type="ARBA" id="ARBA00022614"/>
    </source>
</evidence>
<dbReference type="Gene3D" id="1.20.5.4130">
    <property type="match status" value="1"/>
</dbReference>
<dbReference type="AlphaFoldDB" id="A0AAN8VPT3"/>
<comment type="caution">
    <text evidence="9">The sequence shown here is derived from an EMBL/GenBank/DDBJ whole genome shotgun (WGS) entry which is preliminary data.</text>
</comment>
<evidence type="ECO:0000256" key="4">
    <source>
        <dbReference type="ARBA" id="ARBA00022821"/>
    </source>
</evidence>
<keyword evidence="1" id="KW-0433">Leucine-rich repeat</keyword>
<evidence type="ECO:0000259" key="7">
    <source>
        <dbReference type="Pfam" id="PF18052"/>
    </source>
</evidence>
<dbReference type="GO" id="GO:0006952">
    <property type="term" value="P:defense response"/>
    <property type="evidence" value="ECO:0007669"/>
    <property type="project" value="UniProtKB-KW"/>
</dbReference>
<keyword evidence="3" id="KW-0547">Nucleotide-binding</keyword>
<keyword evidence="4" id="KW-0611">Plant defense</keyword>
<organism evidence="9 10">
    <name type="scientific">Dillenia turbinata</name>
    <dbReference type="NCBI Taxonomy" id="194707"/>
    <lineage>
        <taxon>Eukaryota</taxon>
        <taxon>Viridiplantae</taxon>
        <taxon>Streptophyta</taxon>
        <taxon>Embryophyta</taxon>
        <taxon>Tracheophyta</taxon>
        <taxon>Spermatophyta</taxon>
        <taxon>Magnoliopsida</taxon>
        <taxon>eudicotyledons</taxon>
        <taxon>Gunneridae</taxon>
        <taxon>Pentapetalae</taxon>
        <taxon>Dilleniales</taxon>
        <taxon>Dilleniaceae</taxon>
        <taxon>Dillenia</taxon>
    </lineage>
</organism>
<protein>
    <submittedName>
        <fullName evidence="9">Rx, N-terminal</fullName>
    </submittedName>
</protein>
<evidence type="ECO:0000259" key="8">
    <source>
        <dbReference type="Pfam" id="PF25019"/>
    </source>
</evidence>
<keyword evidence="2" id="KW-0677">Repeat</keyword>
<feature type="non-terminal residue" evidence="9">
    <location>
        <position position="505"/>
    </location>
</feature>
<dbReference type="PANTHER" id="PTHR36766:SF40">
    <property type="entry name" value="DISEASE RESISTANCE PROTEIN RGA3"/>
    <property type="match status" value="1"/>
</dbReference>
<dbReference type="EMBL" id="JBAMMX010000009">
    <property type="protein sequence ID" value="KAK6933831.1"/>
    <property type="molecule type" value="Genomic_DNA"/>
</dbReference>
<dbReference type="SUPFAM" id="SSF52058">
    <property type="entry name" value="L domain-like"/>
    <property type="match status" value="1"/>
</dbReference>
<dbReference type="InterPro" id="IPR032675">
    <property type="entry name" value="LRR_dom_sf"/>
</dbReference>
<dbReference type="InterPro" id="IPR041118">
    <property type="entry name" value="Rx_N"/>
</dbReference>
<evidence type="ECO:0000256" key="2">
    <source>
        <dbReference type="ARBA" id="ARBA00022737"/>
    </source>
</evidence>
<feature type="domain" description="R13L1/DRL21-like LRR repeat region" evidence="8">
    <location>
        <begin position="221"/>
        <end position="337"/>
    </location>
</feature>
<reference evidence="9 10" key="1">
    <citation type="submission" date="2023-12" db="EMBL/GenBank/DDBJ databases">
        <title>A high-quality genome assembly for Dillenia turbinata (Dilleniales).</title>
        <authorList>
            <person name="Chanderbali A."/>
        </authorList>
    </citation>
    <scope>NUCLEOTIDE SEQUENCE [LARGE SCALE GENOMIC DNA]</scope>
    <source>
        <strain evidence="9">LSX21</strain>
        <tissue evidence="9">Leaf</tissue>
    </source>
</reference>
<name>A0AAN8VPT3_9MAGN</name>
<dbReference type="Pfam" id="PF25019">
    <property type="entry name" value="LRR_R13L1-DRL21"/>
    <property type="match status" value="1"/>
</dbReference>
<keyword evidence="6" id="KW-0175">Coiled coil</keyword>
<feature type="domain" description="Disease resistance N-terminal" evidence="7">
    <location>
        <begin position="12"/>
        <end position="96"/>
    </location>
</feature>
<evidence type="ECO:0000313" key="9">
    <source>
        <dbReference type="EMBL" id="KAK6933831.1"/>
    </source>
</evidence>
<evidence type="ECO:0000256" key="6">
    <source>
        <dbReference type="SAM" id="Coils"/>
    </source>
</evidence>
<dbReference type="Gene3D" id="3.80.10.10">
    <property type="entry name" value="Ribonuclease Inhibitor"/>
    <property type="match status" value="2"/>
</dbReference>
<feature type="coiled-coil region" evidence="6">
    <location>
        <begin position="35"/>
        <end position="125"/>
    </location>
</feature>